<evidence type="ECO:0000256" key="1">
    <source>
        <dbReference type="ARBA" id="ARBA00004571"/>
    </source>
</evidence>
<comment type="subcellular location">
    <subcellularLocation>
        <location evidence="1 8">Cell outer membrane</location>
        <topology evidence="1 8">Multi-pass membrane protein</topology>
    </subcellularLocation>
</comment>
<dbReference type="OrthoDB" id="9768177at2"/>
<evidence type="ECO:0000313" key="13">
    <source>
        <dbReference type="EMBL" id="EKY00042.1"/>
    </source>
</evidence>
<keyword evidence="2 8" id="KW-0813">Transport</keyword>
<dbReference type="Gene3D" id="2.170.130.10">
    <property type="entry name" value="TonB-dependent receptor, plug domain"/>
    <property type="match status" value="1"/>
</dbReference>
<reference evidence="13 14" key="1">
    <citation type="submission" date="2012-05" db="EMBL/GenBank/DDBJ databases">
        <authorList>
            <person name="Weinstock G."/>
            <person name="Sodergren E."/>
            <person name="Lobos E.A."/>
            <person name="Fulton L."/>
            <person name="Fulton R."/>
            <person name="Courtney L."/>
            <person name="Fronick C."/>
            <person name="O'Laughlin M."/>
            <person name="Godfrey J."/>
            <person name="Wilson R.M."/>
            <person name="Miner T."/>
            <person name="Farmer C."/>
            <person name="Delehaunty K."/>
            <person name="Cordes M."/>
            <person name="Minx P."/>
            <person name="Tomlinson C."/>
            <person name="Chen J."/>
            <person name="Wollam A."/>
            <person name="Pepin K.H."/>
            <person name="Bhonagiri V."/>
            <person name="Zhang X."/>
            <person name="Suruliraj S."/>
            <person name="Warren W."/>
            <person name="Mitreva M."/>
            <person name="Mardis E.R."/>
            <person name="Wilson R.K."/>
        </authorList>
    </citation>
    <scope>NUCLEOTIDE SEQUENCE [LARGE SCALE GENOMIC DNA]</scope>
    <source>
        <strain evidence="13 14">F0055</strain>
    </source>
</reference>
<dbReference type="InterPro" id="IPR036942">
    <property type="entry name" value="Beta-barrel_TonB_sf"/>
</dbReference>
<evidence type="ECO:0000259" key="12">
    <source>
        <dbReference type="Pfam" id="PF07715"/>
    </source>
</evidence>
<evidence type="ECO:0000256" key="6">
    <source>
        <dbReference type="ARBA" id="ARBA00023136"/>
    </source>
</evidence>
<gene>
    <name evidence="13" type="ORF">HMPREF9151_01442</name>
</gene>
<protein>
    <submittedName>
        <fullName evidence="13">TonB-dependent receptor plug domain protein</fullName>
    </submittedName>
</protein>
<evidence type="ECO:0000256" key="10">
    <source>
        <dbReference type="SAM" id="SignalP"/>
    </source>
</evidence>
<keyword evidence="4 8" id="KW-0812">Transmembrane</keyword>
<keyword evidence="13" id="KW-0675">Receptor</keyword>
<feature type="domain" description="TonB-dependent receptor plug" evidence="12">
    <location>
        <begin position="132"/>
        <end position="256"/>
    </location>
</feature>
<dbReference type="SUPFAM" id="SSF49464">
    <property type="entry name" value="Carboxypeptidase regulatory domain-like"/>
    <property type="match status" value="1"/>
</dbReference>
<dbReference type="HOGENOM" id="CLU_004317_0_1_10"/>
<dbReference type="NCBIfam" id="TIGR04057">
    <property type="entry name" value="SusC_RagA_signa"/>
    <property type="match status" value="1"/>
</dbReference>
<keyword evidence="14" id="KW-1185">Reference proteome</keyword>
<comment type="caution">
    <text evidence="13">The sequence shown here is derived from an EMBL/GenBank/DDBJ whole genome shotgun (WGS) entry which is preliminary data.</text>
</comment>
<evidence type="ECO:0000256" key="5">
    <source>
        <dbReference type="ARBA" id="ARBA00023077"/>
    </source>
</evidence>
<dbReference type="Pfam" id="PF07715">
    <property type="entry name" value="Plug"/>
    <property type="match status" value="1"/>
</dbReference>
<dbReference type="RefSeq" id="WP_009162756.1">
    <property type="nucleotide sequence ID" value="NZ_KB291002.1"/>
</dbReference>
<dbReference type="GO" id="GO:0009279">
    <property type="term" value="C:cell outer membrane"/>
    <property type="evidence" value="ECO:0007669"/>
    <property type="project" value="UniProtKB-SubCell"/>
</dbReference>
<dbReference type="AlphaFoldDB" id="L1NA17"/>
<dbReference type="Proteomes" id="UP000010433">
    <property type="component" value="Unassembled WGS sequence"/>
</dbReference>
<feature type="domain" description="TonB-dependent receptor-like beta-barrel" evidence="11">
    <location>
        <begin position="450"/>
        <end position="894"/>
    </location>
</feature>
<dbReference type="InterPro" id="IPR008969">
    <property type="entry name" value="CarboxyPept-like_regulatory"/>
</dbReference>
<name>L1NA17_9BACT</name>
<dbReference type="Pfam" id="PF00593">
    <property type="entry name" value="TonB_dep_Rec_b-barrel"/>
    <property type="match status" value="1"/>
</dbReference>
<keyword evidence="5 9" id="KW-0798">TonB box</keyword>
<dbReference type="NCBIfam" id="TIGR04056">
    <property type="entry name" value="OMP_RagA_SusC"/>
    <property type="match status" value="1"/>
</dbReference>
<dbReference type="EMBL" id="AMEP01000094">
    <property type="protein sequence ID" value="EKY00042.1"/>
    <property type="molecule type" value="Genomic_DNA"/>
</dbReference>
<dbReference type="InterPro" id="IPR037066">
    <property type="entry name" value="Plug_dom_sf"/>
</dbReference>
<evidence type="ECO:0000256" key="7">
    <source>
        <dbReference type="ARBA" id="ARBA00023237"/>
    </source>
</evidence>
<evidence type="ECO:0000256" key="2">
    <source>
        <dbReference type="ARBA" id="ARBA00022448"/>
    </source>
</evidence>
<organism evidence="13 14">
    <name type="scientific">Hoylesella saccharolytica F0055</name>
    <dbReference type="NCBI Taxonomy" id="1127699"/>
    <lineage>
        <taxon>Bacteria</taxon>
        <taxon>Pseudomonadati</taxon>
        <taxon>Bacteroidota</taxon>
        <taxon>Bacteroidia</taxon>
        <taxon>Bacteroidales</taxon>
        <taxon>Prevotellaceae</taxon>
        <taxon>Hoylesella</taxon>
    </lineage>
</organism>
<sequence>MRTVLTLFLAFALGQGYAETTNYSSRNAQRVIGEHDENIVSGVVSDPAGEPLAGVTVQQKGTSNKVVTDTDGRYMLRLKQGAARSLVLSYIGMKTLTVTVKGSTADLTMQEDANQLQDVIVKGAYGTAQKRSDLVGSAFQVNAEQLKSLPQQRLDVMLDGLIPGVKIAPNTEEPGSPRTRFNVRVRGEASLNASNEPLWVIDGTPMYTGDRTNMMPGTSYTVSPLSFINPEDIESITVLKDATATSIYGADGANGVVLVTTKKGRDGKLNVRVNTQYGVANIDKSTAPKVMNAQQWLDLARTAHKNAGLDMRAFPYQDNDMNSYSTTDTNWRDVFYGTGTTFLTNVSLNGGTQKSDYYLSGQYFLNNGTVKGNTQQRLSLRSNLGFQLNKKLKLSVDLSASYNDNDLFALGREYYQLLPIFSPYNADGTYRLYNKVVDGIDGSGNPIWRTQRFTKNSVMERDQNLNNQKAWFLHSNFMLAYDVLKGLKYTAQLAYDYQSTLEETYNSQKNWSGMSTEGNAVGYSRRSSADIINLTTIHRLNYNRTFGKHSVGGVVGFEAGARNYTTMYVTGSGFINDNIQDVSQANTRNGYNSSNKNRKASFLGQLSYSFDHRYYLTVNARKDGNSQFGSDVRWANFASAGVSWNVHNEKWFKLPWMNVLKLKASYGANGNSRIGAQESLGTYQYGDSYAYNGVAGGVQGQSPNSRLSWETTYMTNLGIRIAVLNRIDLEVEVYNNQTKNLLSQLPVSLLTGDTRVYRNIGEIRNRGIEANLTTRNFVGKKEGDFTWTTDFNIAHNTNRLVKSYRGTQVNFTDGYSWMEGEDTRTYYLVRWAGVDPYDGSPLWYDAEGNITKTYDSVRNRVRGKTSNPTVTGGLTNTMSYKGFSLRFMLNYQFGGYTYGSFAAIGNTDGYNVMDTNQAIEQQYYWQSPGNIARNPKPLAGVSTGSARQSTRFLYHKDLIRLQNVVLSYELPKHLMRHWKLTGCTVSLIGDNLMAYSPYARSDRNSYKTMMNGYPLERTFSFSLNVGF</sequence>
<dbReference type="Gene3D" id="2.40.170.20">
    <property type="entry name" value="TonB-dependent receptor, beta-barrel domain"/>
    <property type="match status" value="1"/>
</dbReference>
<evidence type="ECO:0000259" key="11">
    <source>
        <dbReference type="Pfam" id="PF00593"/>
    </source>
</evidence>
<keyword evidence="10" id="KW-0732">Signal</keyword>
<dbReference type="InterPro" id="IPR023997">
    <property type="entry name" value="TonB-dep_OMP_SusC/RagA_CS"/>
</dbReference>
<feature type="signal peptide" evidence="10">
    <location>
        <begin position="1"/>
        <end position="18"/>
    </location>
</feature>
<keyword evidence="7 8" id="KW-0998">Cell outer membrane</keyword>
<dbReference type="PATRIC" id="fig|1127699.3.peg.1332"/>
<dbReference type="InterPro" id="IPR039426">
    <property type="entry name" value="TonB-dep_rcpt-like"/>
</dbReference>
<keyword evidence="6 8" id="KW-0472">Membrane</keyword>
<comment type="similarity">
    <text evidence="8 9">Belongs to the TonB-dependent receptor family.</text>
</comment>
<accession>L1NA17</accession>
<keyword evidence="3 8" id="KW-1134">Transmembrane beta strand</keyword>
<evidence type="ECO:0000256" key="3">
    <source>
        <dbReference type="ARBA" id="ARBA00022452"/>
    </source>
</evidence>
<dbReference type="InterPro" id="IPR000531">
    <property type="entry name" value="Beta-barrel_TonB"/>
</dbReference>
<dbReference type="Pfam" id="PF13715">
    <property type="entry name" value="CarbopepD_reg_2"/>
    <property type="match status" value="1"/>
</dbReference>
<feature type="chain" id="PRO_5003954172" evidence="10">
    <location>
        <begin position="19"/>
        <end position="1027"/>
    </location>
</feature>
<dbReference type="STRING" id="1127699.HMPREF9151_01442"/>
<proteinExistence type="inferred from homology"/>
<evidence type="ECO:0000256" key="8">
    <source>
        <dbReference type="PROSITE-ProRule" id="PRU01360"/>
    </source>
</evidence>
<evidence type="ECO:0000313" key="14">
    <source>
        <dbReference type="Proteomes" id="UP000010433"/>
    </source>
</evidence>
<dbReference type="InterPro" id="IPR023996">
    <property type="entry name" value="TonB-dep_OMP_SusC/RagA"/>
</dbReference>
<dbReference type="PROSITE" id="PS52016">
    <property type="entry name" value="TONB_DEPENDENT_REC_3"/>
    <property type="match status" value="1"/>
</dbReference>
<dbReference type="InterPro" id="IPR012910">
    <property type="entry name" value="Plug_dom"/>
</dbReference>
<evidence type="ECO:0000256" key="4">
    <source>
        <dbReference type="ARBA" id="ARBA00022692"/>
    </source>
</evidence>
<evidence type="ECO:0000256" key="9">
    <source>
        <dbReference type="RuleBase" id="RU003357"/>
    </source>
</evidence>
<dbReference type="Gene3D" id="2.60.40.1120">
    <property type="entry name" value="Carboxypeptidase-like, regulatory domain"/>
    <property type="match status" value="1"/>
</dbReference>
<dbReference type="SUPFAM" id="SSF56935">
    <property type="entry name" value="Porins"/>
    <property type="match status" value="1"/>
</dbReference>